<feature type="transmembrane region" description="Helical" evidence="1">
    <location>
        <begin position="97"/>
        <end position="118"/>
    </location>
</feature>
<evidence type="ECO:0000256" key="1">
    <source>
        <dbReference type="SAM" id="Phobius"/>
    </source>
</evidence>
<gene>
    <name evidence="2" type="ORF">BGZ96_006781</name>
</gene>
<reference evidence="2 3" key="1">
    <citation type="journal article" date="2020" name="Fungal Divers.">
        <title>Resolving the Mortierellaceae phylogeny through synthesis of multi-gene phylogenetics and phylogenomics.</title>
        <authorList>
            <person name="Vandepol N."/>
            <person name="Liber J."/>
            <person name="Desiro A."/>
            <person name="Na H."/>
            <person name="Kennedy M."/>
            <person name="Barry K."/>
            <person name="Grigoriev I.V."/>
            <person name="Miller A.N."/>
            <person name="O'Donnell K."/>
            <person name="Stajich J.E."/>
            <person name="Bonito G."/>
        </authorList>
    </citation>
    <scope>NUCLEOTIDE SEQUENCE [LARGE SCALE GENOMIC DNA]</scope>
    <source>
        <strain evidence="2 3">AD045</strain>
    </source>
</reference>
<evidence type="ECO:0000313" key="2">
    <source>
        <dbReference type="EMBL" id="KAG0289716.1"/>
    </source>
</evidence>
<dbReference type="EMBL" id="JAAAIM010000331">
    <property type="protein sequence ID" value="KAG0289716.1"/>
    <property type="molecule type" value="Genomic_DNA"/>
</dbReference>
<name>A0ABQ7K2J6_9FUNG</name>
<keyword evidence="1" id="KW-1133">Transmembrane helix</keyword>
<proteinExistence type="predicted"/>
<keyword evidence="3" id="KW-1185">Reference proteome</keyword>
<evidence type="ECO:0000313" key="3">
    <source>
        <dbReference type="Proteomes" id="UP001194696"/>
    </source>
</evidence>
<keyword evidence="1" id="KW-0812">Transmembrane</keyword>
<accession>A0ABQ7K2J6</accession>
<dbReference type="Proteomes" id="UP001194696">
    <property type="component" value="Unassembled WGS sequence"/>
</dbReference>
<feature type="transmembrane region" description="Helical" evidence="1">
    <location>
        <begin position="42"/>
        <end position="60"/>
    </location>
</feature>
<sequence>MRSKNKIRRNLVSWKTRLAAALFSVLFIGVSAILIVNGHADAEILMVSFITVFLAIYAAVASDMSWKTKFGVILFSALLVGVPAILIICVYQNYAIWMMPVVTVCVTGFYAGIASGAVPIDCAGMQMTFDGQRNARRMTDAVTLAAPTGLSEGPPPMVSVALEKALDFGFSDIAIARGLGLKRSALVFDHRKKIGFSQEQVVAARIRTWGSLVTGGATVEEIAKVYGLTSPRTVQVQLWKAGFSWKTQSFAQLSLDQQETIVRLVTKEKSDNEIAKQIGAKPFQVTLYRADQGLRNNRSRIR</sequence>
<feature type="transmembrane region" description="Helical" evidence="1">
    <location>
        <begin position="72"/>
        <end position="91"/>
    </location>
</feature>
<keyword evidence="1" id="KW-0472">Membrane</keyword>
<comment type="caution">
    <text evidence="2">The sequence shown here is derived from an EMBL/GenBank/DDBJ whole genome shotgun (WGS) entry which is preliminary data.</text>
</comment>
<protein>
    <submittedName>
        <fullName evidence="2">Uncharacterized protein</fullName>
    </submittedName>
</protein>
<organism evidence="2 3">
    <name type="scientific">Linnemannia gamsii</name>
    <dbReference type="NCBI Taxonomy" id="64522"/>
    <lineage>
        <taxon>Eukaryota</taxon>
        <taxon>Fungi</taxon>
        <taxon>Fungi incertae sedis</taxon>
        <taxon>Mucoromycota</taxon>
        <taxon>Mortierellomycotina</taxon>
        <taxon>Mortierellomycetes</taxon>
        <taxon>Mortierellales</taxon>
        <taxon>Mortierellaceae</taxon>
        <taxon>Linnemannia</taxon>
    </lineage>
</organism>